<accession>A0AAV1ZJ48</accession>
<gene>
    <name evidence="3" type="ORF">LARSCL_LOCUS12769</name>
    <name evidence="2" type="ORF">LARSCL_LOCUS5869</name>
</gene>
<dbReference type="AlphaFoldDB" id="A0AAV1ZJ48"/>
<reference evidence="2 4" key="1">
    <citation type="submission" date="2024-04" db="EMBL/GenBank/DDBJ databases">
        <authorList>
            <person name="Rising A."/>
            <person name="Reimegard J."/>
            <person name="Sonavane S."/>
            <person name="Akerstrom W."/>
            <person name="Nylinder S."/>
            <person name="Hedman E."/>
            <person name="Kallberg Y."/>
        </authorList>
    </citation>
    <scope>NUCLEOTIDE SEQUENCE [LARGE SCALE GENOMIC DNA]</scope>
</reference>
<evidence type="ECO:0000313" key="3">
    <source>
        <dbReference type="EMBL" id="CAL1283707.1"/>
    </source>
</evidence>
<keyword evidence="1" id="KW-1133">Transmembrane helix</keyword>
<protein>
    <submittedName>
        <fullName evidence="2">Uncharacterized protein</fullName>
    </submittedName>
</protein>
<comment type="caution">
    <text evidence="2">The sequence shown here is derived from an EMBL/GenBank/DDBJ whole genome shotgun (WGS) entry which is preliminary data.</text>
</comment>
<name>A0AAV1ZJ48_9ARAC</name>
<feature type="transmembrane region" description="Helical" evidence="1">
    <location>
        <begin position="99"/>
        <end position="120"/>
    </location>
</feature>
<dbReference type="EMBL" id="CAXIEN010000054">
    <property type="protein sequence ID" value="CAL1271543.1"/>
    <property type="molecule type" value="Genomic_DNA"/>
</dbReference>
<dbReference type="EMBL" id="CAXIEN010000171">
    <property type="protein sequence ID" value="CAL1283707.1"/>
    <property type="molecule type" value="Genomic_DNA"/>
</dbReference>
<sequence length="130" mass="14540">MLSDVTEPKIENNRCRSLFRPMSLSSSTCRWVRKHVSTMTPPTLSIHYLTSIFLPLAACLYTYTGCVSCGSVAVMGSGKPGGQGQATEDWGVLSQGTQIFLIILGIFMVIFALYGIYRLYFWCQKNPRRT</sequence>
<evidence type="ECO:0000313" key="4">
    <source>
        <dbReference type="Proteomes" id="UP001497382"/>
    </source>
</evidence>
<keyword evidence="1" id="KW-0812">Transmembrane</keyword>
<keyword evidence="4" id="KW-1185">Reference proteome</keyword>
<keyword evidence="1" id="KW-0472">Membrane</keyword>
<evidence type="ECO:0000256" key="1">
    <source>
        <dbReference type="SAM" id="Phobius"/>
    </source>
</evidence>
<proteinExistence type="predicted"/>
<evidence type="ECO:0000313" key="2">
    <source>
        <dbReference type="EMBL" id="CAL1271543.1"/>
    </source>
</evidence>
<organism evidence="2 4">
    <name type="scientific">Larinioides sclopetarius</name>
    <dbReference type="NCBI Taxonomy" id="280406"/>
    <lineage>
        <taxon>Eukaryota</taxon>
        <taxon>Metazoa</taxon>
        <taxon>Ecdysozoa</taxon>
        <taxon>Arthropoda</taxon>
        <taxon>Chelicerata</taxon>
        <taxon>Arachnida</taxon>
        <taxon>Araneae</taxon>
        <taxon>Araneomorphae</taxon>
        <taxon>Entelegynae</taxon>
        <taxon>Araneoidea</taxon>
        <taxon>Araneidae</taxon>
        <taxon>Larinioides</taxon>
    </lineage>
</organism>
<dbReference type="Proteomes" id="UP001497382">
    <property type="component" value="Unassembled WGS sequence"/>
</dbReference>